<comment type="similarity">
    <text evidence="1 2">Belongs to the phD/YefM antitoxin family.</text>
</comment>
<dbReference type="SUPFAM" id="SSF143120">
    <property type="entry name" value="YefM-like"/>
    <property type="match status" value="1"/>
</dbReference>
<dbReference type="EMBL" id="UYIG01000046">
    <property type="protein sequence ID" value="VDG27699.1"/>
    <property type="molecule type" value="Genomic_DNA"/>
</dbReference>
<dbReference type="InterPro" id="IPR006442">
    <property type="entry name" value="Antitoxin_Phd/YefM"/>
</dbReference>
<dbReference type="Proteomes" id="UP000289996">
    <property type="component" value="Unassembled WGS sequence"/>
</dbReference>
<protein>
    <recommendedName>
        <fullName evidence="2">Antitoxin</fullName>
    </recommendedName>
</protein>
<dbReference type="AlphaFoldDB" id="A0A660E124"/>
<evidence type="ECO:0000313" key="3">
    <source>
        <dbReference type="EMBL" id="VDG27699.1"/>
    </source>
</evidence>
<comment type="function">
    <text evidence="2">Antitoxin component of a type II toxin-antitoxin (TA) system.</text>
</comment>
<evidence type="ECO:0000256" key="2">
    <source>
        <dbReference type="RuleBase" id="RU362080"/>
    </source>
</evidence>
<organism evidence="3 4">
    <name type="scientific">Lactiplantibacillus mudanjiangensis</name>
    <dbReference type="NCBI Taxonomy" id="1296538"/>
    <lineage>
        <taxon>Bacteria</taxon>
        <taxon>Bacillati</taxon>
        <taxon>Bacillota</taxon>
        <taxon>Bacilli</taxon>
        <taxon>Lactobacillales</taxon>
        <taxon>Lactobacillaceae</taxon>
        <taxon>Lactiplantibacillus</taxon>
    </lineage>
</organism>
<dbReference type="RefSeq" id="WP_130845302.1">
    <property type="nucleotide sequence ID" value="NZ_UYIG01000046.1"/>
</dbReference>
<gene>
    <name evidence="3" type="ORF">MUDAN_MDHGFNIF_02531</name>
</gene>
<dbReference type="OrthoDB" id="9802003at2"/>
<sequence length="82" mass="9216">MMHTITVIDLKKHLDKHLKDVIDNSTPLLVRTDDTNDVVILSIKDYDALVETIKISTNTQLIRKIKRGDAQINATISSNTSN</sequence>
<dbReference type="Pfam" id="PF02604">
    <property type="entry name" value="PhdYeFM_antitox"/>
    <property type="match status" value="1"/>
</dbReference>
<reference evidence="3 4" key="1">
    <citation type="submission" date="2018-11" db="EMBL/GenBank/DDBJ databases">
        <authorList>
            <person name="Wuyts S."/>
        </authorList>
    </citation>
    <scope>NUCLEOTIDE SEQUENCE [LARGE SCALE GENOMIC DNA]</scope>
    <source>
        <strain evidence="3">Lactobacillus mudanjiangensis AMBF249</strain>
    </source>
</reference>
<evidence type="ECO:0000256" key="1">
    <source>
        <dbReference type="ARBA" id="ARBA00009981"/>
    </source>
</evidence>
<keyword evidence="4" id="KW-1185">Reference proteome</keyword>
<name>A0A660E124_9LACO</name>
<dbReference type="InterPro" id="IPR036165">
    <property type="entry name" value="YefM-like_sf"/>
</dbReference>
<proteinExistence type="inferred from homology"/>
<accession>A0A660E124</accession>
<dbReference type="Gene3D" id="3.40.1620.10">
    <property type="entry name" value="YefM-like domain"/>
    <property type="match status" value="1"/>
</dbReference>
<evidence type="ECO:0000313" key="4">
    <source>
        <dbReference type="Proteomes" id="UP000289996"/>
    </source>
</evidence>